<dbReference type="PANTHER" id="PTHR36834">
    <property type="entry name" value="MEMBRANE PROTEIN-RELATED"/>
    <property type="match status" value="1"/>
</dbReference>
<organism evidence="3 4">
    <name type="scientific">Candidatus Eubacterium avistercoris</name>
    <dbReference type="NCBI Taxonomy" id="2838567"/>
    <lineage>
        <taxon>Bacteria</taxon>
        <taxon>Bacillati</taxon>
        <taxon>Bacillota</taxon>
        <taxon>Clostridia</taxon>
        <taxon>Eubacteriales</taxon>
        <taxon>Eubacteriaceae</taxon>
        <taxon>Eubacterium</taxon>
    </lineage>
</organism>
<dbReference type="Pfam" id="PF04892">
    <property type="entry name" value="VanZ"/>
    <property type="match status" value="1"/>
</dbReference>
<dbReference type="InterPro" id="IPR053150">
    <property type="entry name" value="Teicoplanin_resist-assoc"/>
</dbReference>
<evidence type="ECO:0000259" key="2">
    <source>
        <dbReference type="Pfam" id="PF04892"/>
    </source>
</evidence>
<dbReference type="AlphaFoldDB" id="A0A9D2D3Z6"/>
<reference evidence="3" key="1">
    <citation type="journal article" date="2021" name="PeerJ">
        <title>Extensive microbial diversity within the chicken gut microbiome revealed by metagenomics and culture.</title>
        <authorList>
            <person name="Gilroy R."/>
            <person name="Ravi A."/>
            <person name="Getino M."/>
            <person name="Pursley I."/>
            <person name="Horton D.L."/>
            <person name="Alikhan N.F."/>
            <person name="Baker D."/>
            <person name="Gharbi K."/>
            <person name="Hall N."/>
            <person name="Watson M."/>
            <person name="Adriaenssens E.M."/>
            <person name="Foster-Nyarko E."/>
            <person name="Jarju S."/>
            <person name="Secka A."/>
            <person name="Antonio M."/>
            <person name="Oren A."/>
            <person name="Chaudhuri R.R."/>
            <person name="La Ragione R."/>
            <person name="Hildebrand F."/>
            <person name="Pallen M.J."/>
        </authorList>
    </citation>
    <scope>NUCLEOTIDE SEQUENCE</scope>
    <source>
        <strain evidence="3">CHK192-9172</strain>
    </source>
</reference>
<dbReference type="InterPro" id="IPR006976">
    <property type="entry name" value="VanZ-like"/>
</dbReference>
<comment type="caution">
    <text evidence="3">The sequence shown here is derived from an EMBL/GenBank/DDBJ whole genome shotgun (WGS) entry which is preliminary data.</text>
</comment>
<feature type="domain" description="VanZ-like" evidence="2">
    <location>
        <begin position="48"/>
        <end position="161"/>
    </location>
</feature>
<feature type="transmembrane region" description="Helical" evidence="1">
    <location>
        <begin position="46"/>
        <end position="66"/>
    </location>
</feature>
<name>A0A9D2D3Z6_9FIRM</name>
<dbReference type="EMBL" id="DXCH01000258">
    <property type="protein sequence ID" value="HIZ08123.1"/>
    <property type="molecule type" value="Genomic_DNA"/>
</dbReference>
<gene>
    <name evidence="3" type="ORF">IAA08_09330</name>
</gene>
<sequence>MILGYHWIRSNILLILAAVLLVYIIKILYVKYRPERQCFIRKCSSLAFAIYLFLVAHITLLGRRPSAEPIWHFQLFWSYMAGSRELIAQNILNVIMFVPFGIFLYDLSPRPTTLRRILVTALLSSLVIELVQLIGKLGEFEFDDILHNTAGALIGYAVAKWLCQKLDPKNKNIHR</sequence>
<feature type="transmembrane region" description="Helical" evidence="1">
    <location>
        <begin position="117"/>
        <end position="134"/>
    </location>
</feature>
<evidence type="ECO:0000313" key="3">
    <source>
        <dbReference type="EMBL" id="HIZ08123.1"/>
    </source>
</evidence>
<accession>A0A9D2D3Z6</accession>
<reference evidence="3" key="2">
    <citation type="submission" date="2021-04" db="EMBL/GenBank/DDBJ databases">
        <authorList>
            <person name="Gilroy R."/>
        </authorList>
    </citation>
    <scope>NUCLEOTIDE SEQUENCE</scope>
    <source>
        <strain evidence="3">CHK192-9172</strain>
    </source>
</reference>
<dbReference type="PANTHER" id="PTHR36834:SF1">
    <property type="entry name" value="INTEGRAL MEMBRANE PROTEIN"/>
    <property type="match status" value="1"/>
</dbReference>
<proteinExistence type="predicted"/>
<keyword evidence="1" id="KW-0472">Membrane</keyword>
<feature type="transmembrane region" description="Helical" evidence="1">
    <location>
        <begin position="6"/>
        <end position="25"/>
    </location>
</feature>
<evidence type="ECO:0000313" key="4">
    <source>
        <dbReference type="Proteomes" id="UP000824024"/>
    </source>
</evidence>
<protein>
    <submittedName>
        <fullName evidence="3">VanZ family protein</fullName>
    </submittedName>
</protein>
<dbReference type="Proteomes" id="UP000824024">
    <property type="component" value="Unassembled WGS sequence"/>
</dbReference>
<keyword evidence="1" id="KW-0812">Transmembrane</keyword>
<evidence type="ECO:0000256" key="1">
    <source>
        <dbReference type="SAM" id="Phobius"/>
    </source>
</evidence>
<feature type="transmembrane region" description="Helical" evidence="1">
    <location>
        <begin position="146"/>
        <end position="163"/>
    </location>
</feature>
<feature type="transmembrane region" description="Helical" evidence="1">
    <location>
        <begin position="86"/>
        <end position="105"/>
    </location>
</feature>
<keyword evidence="1" id="KW-1133">Transmembrane helix</keyword>